<dbReference type="AlphaFoldDB" id="I6XNQ0"/>
<dbReference type="EC" id="2.7.7.7" evidence="2"/>
<evidence type="ECO:0000256" key="7">
    <source>
        <dbReference type="ARBA" id="ARBA00022932"/>
    </source>
</evidence>
<keyword evidence="5" id="KW-0548">Nucleotidyltransferase</keyword>
<evidence type="ECO:0000256" key="1">
    <source>
        <dbReference type="ARBA" id="ARBA00005755"/>
    </source>
</evidence>
<dbReference type="GO" id="GO:0003677">
    <property type="term" value="F:DNA binding"/>
    <property type="evidence" value="ECO:0007669"/>
    <property type="project" value="UniProtKB-KW"/>
</dbReference>
<protein>
    <recommendedName>
        <fullName evidence="3">Probable DNA polymerase</fullName>
        <ecNumber evidence="2">2.7.7.7</ecNumber>
    </recommendedName>
</protein>
<sequence length="414" mass="47557">MAAWYNGETYRILDITQWGYNTNTMLEQFWISLINENTGRTVFFHNFGGYDAILSLPALLHLPYTFSPIMKDGEIISIKVFGKKNKLLLTIKDSIRILPGALSKLAKDWGAETQKDHFPHYFWKDWNFLGVSRQYIMGDVKATYEVLIKYFETLISKFPIEPLRVYSAPSAAFRIWRTQQLPILNKENLKVYDLSHNLDSELRSTYCGGIVDVYRPHLKGEGYYYDVNSLYPTAMCKPMPVGRPTQVNLTIEQFLQGEFYGFVEATVRAPVNEYIGLLPIKIKGRLICPGGTFSGLFFSEELRFALNNGYTLLGITKAYLFQKGENTFLQLIETLNDMKISAQKEGKPTIRNLAKLLMNSMYGRFGMHPSLTKHEIITEEQTQNICPHWQLSAKIDFGELSLVTLLLDKDRKGR</sequence>
<name>I6XNQ0_9GLOM</name>
<dbReference type="GO" id="GO:0006260">
    <property type="term" value="P:DNA replication"/>
    <property type="evidence" value="ECO:0007669"/>
    <property type="project" value="UniProtKB-KW"/>
</dbReference>
<dbReference type="SUPFAM" id="SSF56672">
    <property type="entry name" value="DNA/RNA polymerases"/>
    <property type="match status" value="1"/>
</dbReference>
<evidence type="ECO:0000259" key="10">
    <source>
        <dbReference type="Pfam" id="PF03175"/>
    </source>
</evidence>
<proteinExistence type="inferred from homology"/>
<accession>I6XNQ0</accession>
<comment type="catalytic activity">
    <reaction evidence="9">
        <text>DNA(n) + a 2'-deoxyribonucleoside 5'-triphosphate = DNA(n+1) + diphosphate</text>
        <dbReference type="Rhea" id="RHEA:22508"/>
        <dbReference type="Rhea" id="RHEA-COMP:17339"/>
        <dbReference type="Rhea" id="RHEA-COMP:17340"/>
        <dbReference type="ChEBI" id="CHEBI:33019"/>
        <dbReference type="ChEBI" id="CHEBI:61560"/>
        <dbReference type="ChEBI" id="CHEBI:173112"/>
        <dbReference type="EC" id="2.7.7.7"/>
    </reaction>
</comment>
<dbReference type="PANTHER" id="PTHR33568">
    <property type="entry name" value="DNA POLYMERASE"/>
    <property type="match status" value="1"/>
</dbReference>
<dbReference type="InterPro" id="IPR036397">
    <property type="entry name" value="RNaseH_sf"/>
</dbReference>
<dbReference type="SUPFAM" id="SSF53098">
    <property type="entry name" value="Ribonuclease H-like"/>
    <property type="match status" value="1"/>
</dbReference>
<dbReference type="GO" id="GO:0003887">
    <property type="term" value="F:DNA-directed DNA polymerase activity"/>
    <property type="evidence" value="ECO:0007669"/>
    <property type="project" value="UniProtKB-KW"/>
</dbReference>
<dbReference type="GO" id="GO:0000166">
    <property type="term" value="F:nucleotide binding"/>
    <property type="evidence" value="ECO:0007669"/>
    <property type="project" value="InterPro"/>
</dbReference>
<keyword evidence="6" id="KW-0235">DNA replication</keyword>
<reference evidence="11" key="1">
    <citation type="journal article" date="2012" name="New Phytol.">
        <title>Comparative analysis of mitochondrial genomes of Rhizophagus irregularis - syn. Glomus irregulare - reveals a polymorphism induced by variability generating elements.</title>
        <authorList>
            <person name="Formey D."/>
            <person name="Moles M."/>
            <person name="Haouy A."/>
            <person name="Savelli B."/>
            <person name="Bouchez O."/>
            <person name="Becard G."/>
            <person name="Roux C."/>
        </authorList>
    </citation>
    <scope>NUCLEOTIDE SEQUENCE</scope>
</reference>
<evidence type="ECO:0000256" key="4">
    <source>
        <dbReference type="ARBA" id="ARBA00022679"/>
    </source>
</evidence>
<evidence type="ECO:0000256" key="2">
    <source>
        <dbReference type="ARBA" id="ARBA00012417"/>
    </source>
</evidence>
<evidence type="ECO:0000256" key="6">
    <source>
        <dbReference type="ARBA" id="ARBA00022705"/>
    </source>
</evidence>
<geneLocation type="mitochondrion" evidence="11"/>
<evidence type="ECO:0000313" key="11">
    <source>
        <dbReference type="EMBL" id="AFN42435.1"/>
    </source>
</evidence>
<evidence type="ECO:0000256" key="5">
    <source>
        <dbReference type="ARBA" id="ARBA00022695"/>
    </source>
</evidence>
<dbReference type="InterPro" id="IPR043502">
    <property type="entry name" value="DNA/RNA_pol_sf"/>
</dbReference>
<dbReference type="InterPro" id="IPR012337">
    <property type="entry name" value="RNaseH-like_sf"/>
</dbReference>
<dbReference type="PANTHER" id="PTHR33568:SF3">
    <property type="entry name" value="DNA-DIRECTED DNA POLYMERASE"/>
    <property type="match status" value="1"/>
</dbReference>
<keyword evidence="4" id="KW-0808">Transferase</keyword>
<dbReference type="Gene3D" id="3.90.1600.10">
    <property type="entry name" value="Palm domain of DNA polymerase"/>
    <property type="match status" value="1"/>
</dbReference>
<evidence type="ECO:0000256" key="3">
    <source>
        <dbReference type="ARBA" id="ARBA00014385"/>
    </source>
</evidence>
<comment type="similarity">
    <text evidence="1">Belongs to the DNA polymerase type-B family.</text>
</comment>
<feature type="domain" description="DNA-directed DNA polymerase family B mitochondria/virus" evidence="10">
    <location>
        <begin position="125"/>
        <end position="382"/>
    </location>
</feature>
<dbReference type="Gene3D" id="1.10.287.690">
    <property type="entry name" value="Helix hairpin bin"/>
    <property type="match status" value="1"/>
</dbReference>
<evidence type="ECO:0000256" key="8">
    <source>
        <dbReference type="ARBA" id="ARBA00023125"/>
    </source>
</evidence>
<evidence type="ECO:0000256" key="9">
    <source>
        <dbReference type="ARBA" id="ARBA00049244"/>
    </source>
</evidence>
<keyword evidence="11" id="KW-0496">Mitochondrion</keyword>
<keyword evidence="8" id="KW-0238">DNA-binding</keyword>
<dbReference type="InterPro" id="IPR023211">
    <property type="entry name" value="DNA_pol_palm_dom_sf"/>
</dbReference>
<keyword evidence="7" id="KW-0239">DNA-directed DNA polymerase</keyword>
<dbReference type="EMBL" id="JQ514223">
    <property type="protein sequence ID" value="AFN42435.1"/>
    <property type="molecule type" value="Genomic_DNA"/>
</dbReference>
<dbReference type="Gene3D" id="3.30.420.10">
    <property type="entry name" value="Ribonuclease H-like superfamily/Ribonuclease H"/>
    <property type="match status" value="1"/>
</dbReference>
<dbReference type="InterPro" id="IPR004868">
    <property type="entry name" value="DNA-dir_DNA_pol_B_mt/vir"/>
</dbReference>
<organism evidence="11">
    <name type="scientific">Rhizophagus irregularis</name>
    <dbReference type="NCBI Taxonomy" id="588596"/>
    <lineage>
        <taxon>Eukaryota</taxon>
        <taxon>Fungi</taxon>
        <taxon>Fungi incertae sedis</taxon>
        <taxon>Mucoromycota</taxon>
        <taxon>Glomeromycotina</taxon>
        <taxon>Glomeromycetes</taxon>
        <taxon>Glomerales</taxon>
        <taxon>Glomeraceae</taxon>
        <taxon>Rhizophagus</taxon>
    </lineage>
</organism>
<dbReference type="Pfam" id="PF03175">
    <property type="entry name" value="DNA_pol_B_2"/>
    <property type="match status" value="1"/>
</dbReference>